<keyword evidence="3" id="KW-1185">Reference proteome</keyword>
<gene>
    <name evidence="2" type="ORF">GCM10011374_29330</name>
</gene>
<reference evidence="2" key="2">
    <citation type="submission" date="2020-09" db="EMBL/GenBank/DDBJ databases">
        <authorList>
            <person name="Sun Q."/>
            <person name="Zhou Y."/>
        </authorList>
    </citation>
    <scope>NUCLEOTIDE SEQUENCE</scope>
    <source>
        <strain evidence="2">CGMCC 1.12187</strain>
    </source>
</reference>
<evidence type="ECO:0000313" key="3">
    <source>
        <dbReference type="Proteomes" id="UP000638848"/>
    </source>
</evidence>
<evidence type="ECO:0000259" key="1">
    <source>
        <dbReference type="Pfam" id="PF24837"/>
    </source>
</evidence>
<sequence length="190" mass="20462">MSMLILGPPLMAAVVGLGLTAPARGATISRPPSPGSPLAGILFRPALQRWGGAPDGRVITNVRAGRHEDFDRLVVDVRGGEPAYDVEYVAAVVAQGSGGRVQLMGRAALQVLVHAARHDHLGNETWAATDPRELVDVEGYRSFRQVAWAGHFEGWSTIGVGVRTQLPFRVLLLNGRDETRHVVIDVAHDR</sequence>
<dbReference type="AlphaFoldDB" id="A0A917LWR3"/>
<dbReference type="Proteomes" id="UP000638848">
    <property type="component" value="Unassembled WGS sequence"/>
</dbReference>
<reference evidence="2" key="1">
    <citation type="journal article" date="2014" name="Int. J. Syst. Evol. Microbiol.">
        <title>Complete genome sequence of Corynebacterium casei LMG S-19264T (=DSM 44701T), isolated from a smear-ripened cheese.</title>
        <authorList>
            <consortium name="US DOE Joint Genome Institute (JGI-PGF)"/>
            <person name="Walter F."/>
            <person name="Albersmeier A."/>
            <person name="Kalinowski J."/>
            <person name="Ruckert C."/>
        </authorList>
    </citation>
    <scope>NUCLEOTIDE SEQUENCE</scope>
    <source>
        <strain evidence="2">CGMCC 1.12187</strain>
    </source>
</reference>
<dbReference type="Pfam" id="PF24837">
    <property type="entry name" value="AMIN-like"/>
    <property type="match status" value="1"/>
</dbReference>
<accession>A0A917LWR3</accession>
<dbReference type="EMBL" id="BMEQ01000018">
    <property type="protein sequence ID" value="GGG63956.1"/>
    <property type="molecule type" value="Genomic_DNA"/>
</dbReference>
<comment type="caution">
    <text evidence="2">The sequence shown here is derived from an EMBL/GenBank/DDBJ whole genome shotgun (WGS) entry which is preliminary data.</text>
</comment>
<feature type="domain" description="AMIN-like" evidence="1">
    <location>
        <begin position="58"/>
        <end position="188"/>
    </location>
</feature>
<evidence type="ECO:0000313" key="2">
    <source>
        <dbReference type="EMBL" id="GGG63956.1"/>
    </source>
</evidence>
<dbReference type="RefSeq" id="WP_188538519.1">
    <property type="nucleotide sequence ID" value="NZ_BMEQ01000018.1"/>
</dbReference>
<name>A0A917LWR3_9MICC</name>
<protein>
    <recommendedName>
        <fullName evidence="1">AMIN-like domain-containing protein</fullName>
    </recommendedName>
</protein>
<proteinExistence type="predicted"/>
<organism evidence="2 3">
    <name type="scientific">Kocuria dechangensis</name>
    <dbReference type="NCBI Taxonomy" id="1176249"/>
    <lineage>
        <taxon>Bacteria</taxon>
        <taxon>Bacillati</taxon>
        <taxon>Actinomycetota</taxon>
        <taxon>Actinomycetes</taxon>
        <taxon>Micrococcales</taxon>
        <taxon>Micrococcaceae</taxon>
        <taxon>Kocuria</taxon>
    </lineage>
</organism>
<dbReference type="InterPro" id="IPR056303">
    <property type="entry name" value="AMIN-like"/>
</dbReference>